<evidence type="ECO:0000313" key="2">
    <source>
        <dbReference type="Proteomes" id="UP001054945"/>
    </source>
</evidence>
<gene>
    <name evidence="1" type="ORF">CEXT_762861</name>
</gene>
<evidence type="ECO:0000313" key="1">
    <source>
        <dbReference type="EMBL" id="GIY28293.1"/>
    </source>
</evidence>
<keyword evidence="2" id="KW-1185">Reference proteome</keyword>
<reference evidence="1 2" key="1">
    <citation type="submission" date="2021-06" db="EMBL/GenBank/DDBJ databases">
        <title>Caerostris extrusa draft genome.</title>
        <authorList>
            <person name="Kono N."/>
            <person name="Arakawa K."/>
        </authorList>
    </citation>
    <scope>NUCLEOTIDE SEQUENCE [LARGE SCALE GENOMIC DNA]</scope>
</reference>
<name>A0AAV4S8L3_CAEEX</name>
<dbReference type="AlphaFoldDB" id="A0AAV4S8L3"/>
<protein>
    <submittedName>
        <fullName evidence="1">Uncharacterized protein</fullName>
    </submittedName>
</protein>
<dbReference type="EMBL" id="BPLR01008929">
    <property type="protein sequence ID" value="GIY28293.1"/>
    <property type="molecule type" value="Genomic_DNA"/>
</dbReference>
<sequence>MKSTIFRISSIFPHISNITLYFYYTIRTHINSQTQLFSHYSQSTKSVGTQTFNSLCWSIYLVYGVPQLARLELSRRNAFPKLHCDWIQNYAYWEFISCGIAEFTATPR</sequence>
<dbReference type="Proteomes" id="UP001054945">
    <property type="component" value="Unassembled WGS sequence"/>
</dbReference>
<organism evidence="1 2">
    <name type="scientific">Caerostris extrusa</name>
    <name type="common">Bark spider</name>
    <name type="synonym">Caerostris bankana</name>
    <dbReference type="NCBI Taxonomy" id="172846"/>
    <lineage>
        <taxon>Eukaryota</taxon>
        <taxon>Metazoa</taxon>
        <taxon>Ecdysozoa</taxon>
        <taxon>Arthropoda</taxon>
        <taxon>Chelicerata</taxon>
        <taxon>Arachnida</taxon>
        <taxon>Araneae</taxon>
        <taxon>Araneomorphae</taxon>
        <taxon>Entelegynae</taxon>
        <taxon>Araneoidea</taxon>
        <taxon>Araneidae</taxon>
        <taxon>Caerostris</taxon>
    </lineage>
</organism>
<proteinExistence type="predicted"/>
<comment type="caution">
    <text evidence="1">The sequence shown here is derived from an EMBL/GenBank/DDBJ whole genome shotgun (WGS) entry which is preliminary data.</text>
</comment>
<accession>A0AAV4S8L3</accession>